<evidence type="ECO:0000313" key="6">
    <source>
        <dbReference type="Proteomes" id="UP000054558"/>
    </source>
</evidence>
<dbReference type="Pfam" id="PF11705">
    <property type="entry name" value="RNA_pol_3_Rpc31"/>
    <property type="match status" value="1"/>
</dbReference>
<dbReference type="InterPro" id="IPR024661">
    <property type="entry name" value="RNA_pol_III_Rpc31"/>
</dbReference>
<feature type="compositionally biased region" description="Low complexity" evidence="4">
    <location>
        <begin position="136"/>
        <end position="149"/>
    </location>
</feature>
<reference evidence="5 6" key="1">
    <citation type="journal article" date="2014" name="Nat. Commun.">
        <title>Klebsormidium flaccidum genome reveals primary factors for plant terrestrial adaptation.</title>
        <authorList>
            <person name="Hori K."/>
            <person name="Maruyama F."/>
            <person name="Fujisawa T."/>
            <person name="Togashi T."/>
            <person name="Yamamoto N."/>
            <person name="Seo M."/>
            <person name="Sato S."/>
            <person name="Yamada T."/>
            <person name="Mori H."/>
            <person name="Tajima N."/>
            <person name="Moriyama T."/>
            <person name="Ikeuchi M."/>
            <person name="Watanabe M."/>
            <person name="Wada H."/>
            <person name="Kobayashi K."/>
            <person name="Saito M."/>
            <person name="Masuda T."/>
            <person name="Sasaki-Sekimoto Y."/>
            <person name="Mashiguchi K."/>
            <person name="Awai K."/>
            <person name="Shimojima M."/>
            <person name="Masuda S."/>
            <person name="Iwai M."/>
            <person name="Nobusawa T."/>
            <person name="Narise T."/>
            <person name="Kondo S."/>
            <person name="Saito H."/>
            <person name="Sato R."/>
            <person name="Murakawa M."/>
            <person name="Ihara Y."/>
            <person name="Oshima-Yamada Y."/>
            <person name="Ohtaka K."/>
            <person name="Satoh M."/>
            <person name="Sonobe K."/>
            <person name="Ishii M."/>
            <person name="Ohtani R."/>
            <person name="Kanamori-Sato M."/>
            <person name="Honoki R."/>
            <person name="Miyazaki D."/>
            <person name="Mochizuki H."/>
            <person name="Umetsu J."/>
            <person name="Higashi K."/>
            <person name="Shibata D."/>
            <person name="Kamiya Y."/>
            <person name="Sato N."/>
            <person name="Nakamura Y."/>
            <person name="Tabata S."/>
            <person name="Ida S."/>
            <person name="Kurokawa K."/>
            <person name="Ohta H."/>
        </authorList>
    </citation>
    <scope>NUCLEOTIDE SEQUENCE [LARGE SCALE GENOMIC DNA]</scope>
    <source>
        <strain evidence="5 6">NIES-2285</strain>
    </source>
</reference>
<dbReference type="GO" id="GO:0006383">
    <property type="term" value="P:transcription by RNA polymerase III"/>
    <property type="evidence" value="ECO:0007669"/>
    <property type="project" value="UniProtKB-UniRule"/>
</dbReference>
<dbReference type="AlphaFoldDB" id="A0A1Y1ITP5"/>
<organism evidence="5 6">
    <name type="scientific">Klebsormidium nitens</name>
    <name type="common">Green alga</name>
    <name type="synonym">Ulothrix nitens</name>
    <dbReference type="NCBI Taxonomy" id="105231"/>
    <lineage>
        <taxon>Eukaryota</taxon>
        <taxon>Viridiplantae</taxon>
        <taxon>Streptophyta</taxon>
        <taxon>Klebsormidiophyceae</taxon>
        <taxon>Klebsormidiales</taxon>
        <taxon>Klebsormidiaceae</taxon>
        <taxon>Klebsormidium</taxon>
    </lineage>
</organism>
<sequence>MAGRGRGRGWGRGSGFVIRDDDGNMVLPDKLSGPPPLFPPIENLPEVPEIGDEEEELLNRRRRLESAWLYSPYHIEKPKSKTVGLAAEIERYADRYRRNPHAIRAPLSSVLKLTPKHFPAELLGPEKGKGRGGGAAQATAASAPWKSAPLATTDIQRLERLANLEQKIEANGDKATEKPKEGEGGEEDEEEALDEEDEMGEGDYEQGYQFEDDELYGDDDDAFGNDEGPTF</sequence>
<evidence type="ECO:0000256" key="4">
    <source>
        <dbReference type="SAM" id="MobiDB-lite"/>
    </source>
</evidence>
<keyword evidence="6" id="KW-1185">Reference proteome</keyword>
<feature type="compositionally biased region" description="Basic and acidic residues" evidence="4">
    <location>
        <begin position="156"/>
        <end position="183"/>
    </location>
</feature>
<keyword evidence="3" id="KW-0539">Nucleus</keyword>
<evidence type="ECO:0000256" key="1">
    <source>
        <dbReference type="ARBA" id="ARBA00004123"/>
    </source>
</evidence>
<feature type="compositionally biased region" description="Acidic residues" evidence="4">
    <location>
        <begin position="184"/>
        <end position="224"/>
    </location>
</feature>
<protein>
    <submittedName>
        <fullName evidence="5">Uncharacterized protein</fullName>
    </submittedName>
</protein>
<dbReference type="OMA" id="CNEATKE"/>
<feature type="region of interest" description="Disordered" evidence="4">
    <location>
        <begin position="120"/>
        <end position="231"/>
    </location>
</feature>
<dbReference type="PANTHER" id="PTHR15367">
    <property type="entry name" value="DNA-DIRECTED RNA POLYMERASE III"/>
    <property type="match status" value="1"/>
</dbReference>
<comment type="subcellular location">
    <subcellularLocation>
        <location evidence="1">Nucleus</location>
    </subcellularLocation>
</comment>
<dbReference type="OrthoDB" id="2018787at2759"/>
<dbReference type="PANTHER" id="PTHR15367:SF2">
    <property type="entry name" value="DNA-DIRECTED RNA POLYMERASE III SUBUNIT"/>
    <property type="match status" value="1"/>
</dbReference>
<accession>A0A1Y1ITP5</accession>
<evidence type="ECO:0000256" key="2">
    <source>
        <dbReference type="ARBA" id="ARBA00008352"/>
    </source>
</evidence>
<proteinExistence type="inferred from homology"/>
<dbReference type="Proteomes" id="UP000054558">
    <property type="component" value="Unassembled WGS sequence"/>
</dbReference>
<dbReference type="GO" id="GO:0005666">
    <property type="term" value="C:RNA polymerase III complex"/>
    <property type="evidence" value="ECO:0000318"/>
    <property type="project" value="GO_Central"/>
</dbReference>
<gene>
    <name evidence="5" type="ORF">KFL_009410020</name>
</gene>
<feature type="region of interest" description="Disordered" evidence="4">
    <location>
        <begin position="1"/>
        <end position="46"/>
    </location>
</feature>
<name>A0A1Y1ITP5_KLENI</name>
<dbReference type="EMBL" id="DF237890">
    <property type="protein sequence ID" value="GAQ92186.1"/>
    <property type="molecule type" value="Genomic_DNA"/>
</dbReference>
<comment type="similarity">
    <text evidence="2">Belongs to the eukaryotic RPC7 RNA polymerase subunit family.</text>
</comment>
<evidence type="ECO:0000256" key="3">
    <source>
        <dbReference type="ARBA" id="ARBA00023242"/>
    </source>
</evidence>
<evidence type="ECO:0000313" key="5">
    <source>
        <dbReference type="EMBL" id="GAQ92186.1"/>
    </source>
</evidence>
<dbReference type="STRING" id="105231.A0A1Y1ITP5"/>